<feature type="transmembrane region" description="Helical" evidence="2">
    <location>
        <begin position="74"/>
        <end position="93"/>
    </location>
</feature>
<feature type="transmembrane region" description="Helical" evidence="2">
    <location>
        <begin position="24"/>
        <end position="46"/>
    </location>
</feature>
<dbReference type="InterPro" id="IPR002528">
    <property type="entry name" value="MATE_fam"/>
</dbReference>
<gene>
    <name evidence="3" type="ORF">QO231_24075</name>
</gene>
<feature type="transmembrane region" description="Helical" evidence="2">
    <location>
        <begin position="105"/>
        <end position="125"/>
    </location>
</feature>
<comment type="caution">
    <text evidence="3">The sequence shown here is derived from an EMBL/GenBank/DDBJ whole genome shotgun (WGS) entry which is preliminary data.</text>
</comment>
<evidence type="ECO:0000313" key="4">
    <source>
        <dbReference type="Proteomes" id="UP001255416"/>
    </source>
</evidence>
<dbReference type="PANTHER" id="PTHR43298">
    <property type="entry name" value="MULTIDRUG RESISTANCE PROTEIN NORM-RELATED"/>
    <property type="match status" value="1"/>
</dbReference>
<accession>A0ABU3VML3</accession>
<dbReference type="EMBL" id="JASMWN010000035">
    <property type="protein sequence ID" value="MDU9006914.1"/>
    <property type="molecule type" value="Genomic_DNA"/>
</dbReference>
<evidence type="ECO:0000256" key="2">
    <source>
        <dbReference type="SAM" id="Phobius"/>
    </source>
</evidence>
<keyword evidence="1" id="KW-0813">Transport</keyword>
<dbReference type="PANTHER" id="PTHR43298:SF2">
    <property type="entry name" value="FMN_FAD EXPORTER YEEO-RELATED"/>
    <property type="match status" value="1"/>
</dbReference>
<dbReference type="Pfam" id="PF01554">
    <property type="entry name" value="MatE"/>
    <property type="match status" value="1"/>
</dbReference>
<sequence>MTSFDLVRPSGHSRKHANRKLKKAEAVALVRLAAPLTGLALVNMAMSVTDTMMTAAFGIEALAAVAVASDFYSIFFYLAIGCMGGLGPLYATAHAAGDAGRLARLRTAGAIVWVVLAIPISALLWQTPLFLSLLGIEPGLVEAGTGYVRAIALTLADVSPRHVYACGGWEKTLPKNAPSKTGKSRRSDWLVAKLETCASGP</sequence>
<dbReference type="InterPro" id="IPR050222">
    <property type="entry name" value="MATE_MdtK"/>
</dbReference>
<name>A0ABU3VML3_9RHOB</name>
<organism evidence="3 4">
    <name type="scientific">Sedimentitalea todarodis</name>
    <dbReference type="NCBI Taxonomy" id="1631240"/>
    <lineage>
        <taxon>Bacteria</taxon>
        <taxon>Pseudomonadati</taxon>
        <taxon>Pseudomonadota</taxon>
        <taxon>Alphaproteobacteria</taxon>
        <taxon>Rhodobacterales</taxon>
        <taxon>Paracoccaceae</taxon>
        <taxon>Sedimentitalea</taxon>
    </lineage>
</organism>
<evidence type="ECO:0000256" key="1">
    <source>
        <dbReference type="ARBA" id="ARBA00022448"/>
    </source>
</evidence>
<keyword evidence="2" id="KW-0472">Membrane</keyword>
<protein>
    <submittedName>
        <fullName evidence="3">MATE family efflux transporter</fullName>
    </submittedName>
</protein>
<evidence type="ECO:0000313" key="3">
    <source>
        <dbReference type="EMBL" id="MDU9006914.1"/>
    </source>
</evidence>
<keyword evidence="2" id="KW-1133">Transmembrane helix</keyword>
<dbReference type="Proteomes" id="UP001255416">
    <property type="component" value="Unassembled WGS sequence"/>
</dbReference>
<proteinExistence type="predicted"/>
<dbReference type="RefSeq" id="WP_316782336.1">
    <property type="nucleotide sequence ID" value="NZ_JASMWN010000035.1"/>
</dbReference>
<keyword evidence="4" id="KW-1185">Reference proteome</keyword>
<reference evidence="4" key="1">
    <citation type="submission" date="2023-05" db="EMBL/GenBank/DDBJ databases">
        <title>Sedimentitalea sp. nov. JM2-8.</title>
        <authorList>
            <person name="Huang J."/>
        </authorList>
    </citation>
    <scope>NUCLEOTIDE SEQUENCE [LARGE SCALE GENOMIC DNA]</scope>
    <source>
        <strain evidence="4">KHS03</strain>
    </source>
</reference>
<keyword evidence="2" id="KW-0812">Transmembrane</keyword>